<dbReference type="GO" id="GO:0030976">
    <property type="term" value="F:thiamine pyrophosphate binding"/>
    <property type="evidence" value="ECO:0007669"/>
    <property type="project" value="InterPro"/>
</dbReference>
<dbReference type="AlphaFoldDB" id="A0A6L8VKZ3"/>
<reference evidence="2 3" key="1">
    <citation type="submission" date="2020-01" db="EMBL/GenBank/DDBJ databases">
        <title>Frigidibacter albus SP32T (=CGMCC 1.13995T).</title>
        <authorList>
            <person name="Liao X."/>
        </authorList>
    </citation>
    <scope>NUCLEOTIDE SEQUENCE [LARGE SCALE GENOMIC DNA]</scope>
    <source>
        <strain evidence="2 3">SP32</strain>
    </source>
</reference>
<evidence type="ECO:0000313" key="2">
    <source>
        <dbReference type="EMBL" id="MZQ91057.1"/>
    </source>
</evidence>
<dbReference type="EMBL" id="WWNR01000015">
    <property type="protein sequence ID" value="MZQ91057.1"/>
    <property type="molecule type" value="Genomic_DNA"/>
</dbReference>
<dbReference type="InterPro" id="IPR012001">
    <property type="entry name" value="Thiamin_PyroP_enz_TPP-bd_dom"/>
</dbReference>
<proteinExistence type="predicted"/>
<keyword evidence="3" id="KW-1185">Reference proteome</keyword>
<comment type="caution">
    <text evidence="2">The sequence shown here is derived from an EMBL/GenBank/DDBJ whole genome shotgun (WGS) entry which is preliminary data.</text>
</comment>
<dbReference type="Pfam" id="PF02776">
    <property type="entry name" value="TPP_enzyme_N"/>
    <property type="match status" value="1"/>
</dbReference>
<feature type="domain" description="Thiamine pyrophosphate enzyme N-terminal TPP-binding" evidence="1">
    <location>
        <begin position="1"/>
        <end position="57"/>
    </location>
</feature>
<dbReference type="RefSeq" id="WP_161348443.1">
    <property type="nucleotide sequence ID" value="NZ_BMGW01000015.1"/>
</dbReference>
<gene>
    <name evidence="2" type="ORF">GS660_18355</name>
</gene>
<sequence length="58" mass="6199">MKVHEFIAGALRAEACRDRFGLLGDGALPLWAGIAQRGDLRLLPAWHEAAAVAMAEGQ</sequence>
<evidence type="ECO:0000259" key="1">
    <source>
        <dbReference type="Pfam" id="PF02776"/>
    </source>
</evidence>
<name>A0A6L8VKZ3_9RHOB</name>
<evidence type="ECO:0000313" key="3">
    <source>
        <dbReference type="Proteomes" id="UP000477083"/>
    </source>
</evidence>
<dbReference type="Proteomes" id="UP000477083">
    <property type="component" value="Unassembled WGS sequence"/>
</dbReference>
<dbReference type="Gene3D" id="3.40.50.970">
    <property type="match status" value="1"/>
</dbReference>
<accession>A0A6L8VKZ3</accession>
<organism evidence="2 3">
    <name type="scientific">Frigidibacter albus</name>
    <dbReference type="NCBI Taxonomy" id="1465486"/>
    <lineage>
        <taxon>Bacteria</taxon>
        <taxon>Pseudomonadati</taxon>
        <taxon>Pseudomonadota</taxon>
        <taxon>Alphaproteobacteria</taxon>
        <taxon>Rhodobacterales</taxon>
        <taxon>Paracoccaceae</taxon>
        <taxon>Frigidibacter</taxon>
    </lineage>
</organism>
<dbReference type="SUPFAM" id="SSF52518">
    <property type="entry name" value="Thiamin diphosphate-binding fold (THDP-binding)"/>
    <property type="match status" value="1"/>
</dbReference>
<protein>
    <recommendedName>
        <fullName evidence="1">Thiamine pyrophosphate enzyme N-terminal TPP-binding domain-containing protein</fullName>
    </recommendedName>
</protein>
<dbReference type="InterPro" id="IPR029061">
    <property type="entry name" value="THDP-binding"/>
</dbReference>